<feature type="compositionally biased region" description="Low complexity" evidence="8">
    <location>
        <begin position="740"/>
        <end position="749"/>
    </location>
</feature>
<dbReference type="InterPro" id="IPR012178">
    <property type="entry name" value="RFC1"/>
</dbReference>
<dbReference type="Pfam" id="PF03215">
    <property type="entry name" value="Rad17"/>
    <property type="match status" value="1"/>
</dbReference>
<comment type="similarity">
    <text evidence="2">Belongs to the activator 1 large subunit family.</text>
</comment>
<dbReference type="InterPro" id="IPR001357">
    <property type="entry name" value="BRCT_dom"/>
</dbReference>
<dbReference type="GO" id="GO:0006281">
    <property type="term" value="P:DNA repair"/>
    <property type="evidence" value="ECO:0007669"/>
    <property type="project" value="InterPro"/>
</dbReference>
<dbReference type="PANTHER" id="PTHR23389:SF6">
    <property type="entry name" value="REPLICATION FACTOR C SUBUNIT 1"/>
    <property type="match status" value="1"/>
</dbReference>
<protein>
    <recommendedName>
        <fullName evidence="3">Replication factor C subunit 1</fullName>
    </recommendedName>
</protein>
<keyword evidence="11" id="KW-1185">Reference proteome</keyword>
<evidence type="ECO:0000259" key="9">
    <source>
        <dbReference type="PROSITE" id="PS50172"/>
    </source>
</evidence>
<feature type="compositionally biased region" description="Basic and acidic residues" evidence="8">
    <location>
        <begin position="193"/>
        <end position="202"/>
    </location>
</feature>
<dbReference type="InterPro" id="IPR013725">
    <property type="entry name" value="DNA_replication_fac_RFC1_C"/>
</dbReference>
<feature type="compositionally biased region" description="Basic residues" evidence="8">
    <location>
        <begin position="728"/>
        <end position="739"/>
    </location>
</feature>
<dbReference type="GO" id="GO:0005524">
    <property type="term" value="F:ATP binding"/>
    <property type="evidence" value="ECO:0007669"/>
    <property type="project" value="UniProtKB-KW"/>
</dbReference>
<dbReference type="PANTHER" id="PTHR23389">
    <property type="entry name" value="CHROMOSOME TRANSMISSION FIDELITY FACTOR 18"/>
    <property type="match status" value="1"/>
</dbReference>
<dbReference type="InterPro" id="IPR008921">
    <property type="entry name" value="DNA_pol3_clamp-load_cplx_C"/>
</dbReference>
<dbReference type="GO" id="GO:0003689">
    <property type="term" value="F:DNA clamp loader activity"/>
    <property type="evidence" value="ECO:0007669"/>
    <property type="project" value="InterPro"/>
</dbReference>
<evidence type="ECO:0000256" key="7">
    <source>
        <dbReference type="ARBA" id="ARBA00023242"/>
    </source>
</evidence>
<keyword evidence="7" id="KW-0539">Nucleus</keyword>
<comment type="subcellular location">
    <subcellularLocation>
        <location evidence="1">Nucleus</location>
    </subcellularLocation>
</comment>
<feature type="compositionally biased region" description="Acidic residues" evidence="8">
    <location>
        <begin position="699"/>
        <end position="721"/>
    </location>
</feature>
<dbReference type="PROSITE" id="PS50172">
    <property type="entry name" value="BRCT"/>
    <property type="match status" value="1"/>
</dbReference>
<evidence type="ECO:0000256" key="8">
    <source>
        <dbReference type="SAM" id="MobiDB-lite"/>
    </source>
</evidence>
<dbReference type="Gene3D" id="3.40.50.300">
    <property type="entry name" value="P-loop containing nucleotide triphosphate hydrolases"/>
    <property type="match status" value="1"/>
</dbReference>
<keyword evidence="4" id="KW-0235">DNA replication</keyword>
<dbReference type="InterPro" id="IPR027417">
    <property type="entry name" value="P-loop_NTPase"/>
</dbReference>
<keyword evidence="6" id="KW-0067">ATP-binding</keyword>
<evidence type="ECO:0000313" key="10">
    <source>
        <dbReference type="EMBL" id="KAJ1922247.1"/>
    </source>
</evidence>
<dbReference type="AlphaFoldDB" id="A0A9W8A9Y8"/>
<dbReference type="InterPro" id="IPR003593">
    <property type="entry name" value="AAA+_ATPase"/>
</dbReference>
<evidence type="ECO:0000256" key="3">
    <source>
        <dbReference type="ARBA" id="ARBA00020401"/>
    </source>
</evidence>
<evidence type="ECO:0000313" key="11">
    <source>
        <dbReference type="Proteomes" id="UP001150538"/>
    </source>
</evidence>
<name>A0A9W8A9Y8_9FUNG</name>
<evidence type="ECO:0000256" key="2">
    <source>
        <dbReference type="ARBA" id="ARBA00006116"/>
    </source>
</evidence>
<dbReference type="GO" id="GO:0005663">
    <property type="term" value="C:DNA replication factor C complex"/>
    <property type="evidence" value="ECO:0007669"/>
    <property type="project" value="InterPro"/>
</dbReference>
<dbReference type="Proteomes" id="UP001150538">
    <property type="component" value="Unassembled WGS sequence"/>
</dbReference>
<dbReference type="FunFam" id="3.40.50.10190:FF:000001">
    <property type="entry name" value="Replication factor C subunit 1"/>
    <property type="match status" value="1"/>
</dbReference>
<dbReference type="GO" id="GO:0005634">
    <property type="term" value="C:nucleus"/>
    <property type="evidence" value="ECO:0007669"/>
    <property type="project" value="UniProtKB-SubCell"/>
</dbReference>
<dbReference type="GO" id="GO:0006271">
    <property type="term" value="P:DNA strand elongation involved in DNA replication"/>
    <property type="evidence" value="ECO:0007669"/>
    <property type="project" value="UniProtKB-ARBA"/>
</dbReference>
<feature type="compositionally biased region" description="Basic residues" evidence="8">
    <location>
        <begin position="759"/>
        <end position="768"/>
    </location>
</feature>
<feature type="compositionally biased region" description="Basic and acidic residues" evidence="8">
    <location>
        <begin position="8"/>
        <end position="19"/>
    </location>
</feature>
<evidence type="ECO:0000256" key="5">
    <source>
        <dbReference type="ARBA" id="ARBA00022741"/>
    </source>
</evidence>
<dbReference type="SMART" id="SM00382">
    <property type="entry name" value="AAA"/>
    <property type="match status" value="1"/>
</dbReference>
<sequence length="768" mass="83853">MPPKRKAKDSTDPPRKSAEELGVNVIDPNSLPDVEKKSFNFMAIKGKGEAANPGSKEIPEGKPDCLLGLTFVITGELEGISRGEAGDLIKRCGGRVTSAVSGKTSFLVLGEDPGSSKISAAKKHGTKVLNEDALIDLIRKSSAALGDAAAIETPDAKPEPVAKRPRAKSPEAPIKREVKETPSTEMPSRKKIKSELPPKAIEKSPQTPISKEAAAISELWTDKYKPKSIKEICGNKSGIEKIKIWLESWINGRPNDKNAVLISGPPGIGKTTTAHLVAKSLGYDVLELNASDTRNKSSIERSLRDLTGNTSIASFLKSESAPLNKKTAVIMDEVDGMSGGDRGGTMELIQVIKKTKVPIICICNDRLSTKVRSPSALQVRSRIMTIACRENIDLKPNVIEQLVEATQADIRQIITLLSVSKYYKNNVDCIPNTKYALYFSSSGFNKKEITHGPFDVIGKYLNMSNFNSQKFYEKVDLYFNDFSLMPLMMQASTNIHLIGNIPKDQLSYIKAADDIASGDLIDKAIHRSQQWSLLPSHAVISCVGPAYHVRGRHNGMYTFPAWLGKNSKTAKSFRMLSELQMHSRLFTSCDKNEMRQSYLPTFYKTLHKPLIDDPDSIGDVIRTMDDYCLSREDWDTLSELYIPPNKGADLKSQISTKVKSTFTQMYNKASHPISYIKSSAPVKADSGASQAVPDFDGIAAEDDSVEAEDSSGKDGEEDDDISKDSMIKPKKAAAKKPRTSKSSSTRGRGSKNGTGRGRGGGRGKKTAS</sequence>
<dbReference type="SMART" id="SM00292">
    <property type="entry name" value="BRCT"/>
    <property type="match status" value="1"/>
</dbReference>
<organism evidence="10 11">
    <name type="scientific">Mycoemilia scoparia</name>
    <dbReference type="NCBI Taxonomy" id="417184"/>
    <lineage>
        <taxon>Eukaryota</taxon>
        <taxon>Fungi</taxon>
        <taxon>Fungi incertae sedis</taxon>
        <taxon>Zoopagomycota</taxon>
        <taxon>Kickxellomycotina</taxon>
        <taxon>Kickxellomycetes</taxon>
        <taxon>Kickxellales</taxon>
        <taxon>Kickxellaceae</taxon>
        <taxon>Mycoemilia</taxon>
    </lineage>
</organism>
<keyword evidence="5" id="KW-0547">Nucleotide-binding</keyword>
<dbReference type="FunFam" id="3.40.50.300:FF:000395">
    <property type="entry name" value="Replication factor C subunit 1"/>
    <property type="match status" value="1"/>
</dbReference>
<dbReference type="Pfam" id="PF25361">
    <property type="entry name" value="AAA_lid_RFC1"/>
    <property type="match status" value="1"/>
</dbReference>
<dbReference type="Pfam" id="PF08519">
    <property type="entry name" value="RFC1"/>
    <property type="match status" value="1"/>
</dbReference>
<dbReference type="CDD" id="cd17752">
    <property type="entry name" value="BRCT_RFC1"/>
    <property type="match status" value="1"/>
</dbReference>
<feature type="region of interest" description="Disordered" evidence="8">
    <location>
        <begin position="153"/>
        <end position="208"/>
    </location>
</feature>
<feature type="domain" description="BRCT" evidence="9">
    <location>
        <begin position="61"/>
        <end position="140"/>
    </location>
</feature>
<reference evidence="10" key="1">
    <citation type="submission" date="2022-07" db="EMBL/GenBank/DDBJ databases">
        <title>Phylogenomic reconstructions and comparative analyses of Kickxellomycotina fungi.</title>
        <authorList>
            <person name="Reynolds N.K."/>
            <person name="Stajich J.E."/>
            <person name="Barry K."/>
            <person name="Grigoriev I.V."/>
            <person name="Crous P."/>
            <person name="Smith M.E."/>
        </authorList>
    </citation>
    <scope>NUCLEOTIDE SEQUENCE</scope>
    <source>
        <strain evidence="10">NBRC 100468</strain>
    </source>
</reference>
<comment type="caution">
    <text evidence="10">The sequence shown here is derived from an EMBL/GenBank/DDBJ whole genome shotgun (WGS) entry which is preliminary data.</text>
</comment>
<dbReference type="SUPFAM" id="SSF48019">
    <property type="entry name" value="post-AAA+ oligomerization domain-like"/>
    <property type="match status" value="1"/>
</dbReference>
<dbReference type="Gene3D" id="3.40.50.10190">
    <property type="entry name" value="BRCT domain"/>
    <property type="match status" value="1"/>
</dbReference>
<dbReference type="GO" id="GO:0003677">
    <property type="term" value="F:DNA binding"/>
    <property type="evidence" value="ECO:0007669"/>
    <property type="project" value="InterPro"/>
</dbReference>
<feature type="compositionally biased region" description="Basic and acidic residues" evidence="8">
    <location>
        <begin position="173"/>
        <end position="182"/>
    </location>
</feature>
<dbReference type="SUPFAM" id="SSF52113">
    <property type="entry name" value="BRCT domain"/>
    <property type="match status" value="1"/>
</dbReference>
<dbReference type="PIRSF" id="PIRSF036578">
    <property type="entry name" value="RFC1"/>
    <property type="match status" value="1"/>
</dbReference>
<dbReference type="Pfam" id="PF00533">
    <property type="entry name" value="BRCT"/>
    <property type="match status" value="1"/>
</dbReference>
<accession>A0A9W8A9Y8</accession>
<evidence type="ECO:0000256" key="1">
    <source>
        <dbReference type="ARBA" id="ARBA00004123"/>
    </source>
</evidence>
<dbReference type="EMBL" id="JANBPU010000001">
    <property type="protein sequence ID" value="KAJ1922247.1"/>
    <property type="molecule type" value="Genomic_DNA"/>
</dbReference>
<proteinExistence type="inferred from homology"/>
<feature type="region of interest" description="Disordered" evidence="8">
    <location>
        <begin position="1"/>
        <end position="22"/>
    </location>
</feature>
<dbReference type="OrthoDB" id="446168at2759"/>
<feature type="region of interest" description="Disordered" evidence="8">
    <location>
        <begin position="695"/>
        <end position="768"/>
    </location>
</feature>
<dbReference type="Gene3D" id="1.10.8.60">
    <property type="match status" value="1"/>
</dbReference>
<evidence type="ECO:0000256" key="6">
    <source>
        <dbReference type="ARBA" id="ARBA00022840"/>
    </source>
</evidence>
<dbReference type="InterPro" id="IPR036420">
    <property type="entry name" value="BRCT_dom_sf"/>
</dbReference>
<gene>
    <name evidence="10" type="primary">rfc1</name>
    <name evidence="10" type="ORF">H4219_000109</name>
</gene>
<evidence type="ECO:0000256" key="4">
    <source>
        <dbReference type="ARBA" id="ARBA00022705"/>
    </source>
</evidence>
<dbReference type="SUPFAM" id="SSF52540">
    <property type="entry name" value="P-loop containing nucleoside triphosphate hydrolases"/>
    <property type="match status" value="1"/>
</dbReference>
<dbReference type="CDD" id="cd00009">
    <property type="entry name" value="AAA"/>
    <property type="match status" value="1"/>
</dbReference>
<dbReference type="Gene3D" id="1.20.272.10">
    <property type="match status" value="1"/>
</dbReference>